<feature type="region of interest" description="Disordered" evidence="1">
    <location>
        <begin position="504"/>
        <end position="567"/>
    </location>
</feature>
<proteinExistence type="predicted"/>
<feature type="compositionally biased region" description="Basic and acidic residues" evidence="1">
    <location>
        <begin position="610"/>
        <end position="625"/>
    </location>
</feature>
<reference evidence="3" key="1">
    <citation type="journal article" date="2013" name="Nat. Genet.">
        <title>The duck genome and transcriptome provide insight into an avian influenza virus reservoir species.</title>
        <authorList>
            <person name="Huang Y."/>
            <person name="Li Y."/>
            <person name="Burt D.W."/>
            <person name="Chen H."/>
            <person name="Zhang Y."/>
            <person name="Qian W."/>
            <person name="Kim H."/>
            <person name="Gan S."/>
            <person name="Zhao Y."/>
            <person name="Li J."/>
            <person name="Yi K."/>
            <person name="Feng H."/>
            <person name="Zhu P."/>
            <person name="Li B."/>
            <person name="Liu Q."/>
            <person name="Fairley S."/>
            <person name="Magor K.E."/>
            <person name="Du Z."/>
            <person name="Hu X."/>
            <person name="Goodman L."/>
            <person name="Tafer H."/>
            <person name="Vignal A."/>
            <person name="Lee T."/>
            <person name="Kim K.W."/>
            <person name="Sheng Z."/>
            <person name="An Y."/>
            <person name="Searle S."/>
            <person name="Herrero J."/>
            <person name="Groenen M.A."/>
            <person name="Crooijmans R.P."/>
            <person name="Faraut T."/>
            <person name="Cai Q."/>
            <person name="Webster R.G."/>
            <person name="Aldridge J.R."/>
            <person name="Warren W.C."/>
            <person name="Bartschat S."/>
            <person name="Kehr S."/>
            <person name="Marz M."/>
            <person name="Stadler P.F."/>
            <person name="Smith J."/>
            <person name="Kraus R.H."/>
            <person name="Zhao Y."/>
            <person name="Ren L."/>
            <person name="Fei J."/>
            <person name="Morisson M."/>
            <person name="Kaiser P."/>
            <person name="Griffin D.K."/>
            <person name="Rao M."/>
            <person name="Pitel F."/>
            <person name="Wang J."/>
            <person name="Li N."/>
        </authorList>
    </citation>
    <scope>NUCLEOTIDE SEQUENCE [LARGE SCALE GENOMIC DNA]</scope>
</reference>
<dbReference type="EMBL" id="KB742862">
    <property type="protein sequence ID" value="EOB03390.1"/>
    <property type="molecule type" value="Genomic_DNA"/>
</dbReference>
<evidence type="ECO:0000256" key="1">
    <source>
        <dbReference type="SAM" id="MobiDB-lite"/>
    </source>
</evidence>
<accession>R0LNU0</accession>
<dbReference type="Proteomes" id="UP000296049">
    <property type="component" value="Unassembled WGS sequence"/>
</dbReference>
<feature type="region of interest" description="Disordered" evidence="1">
    <location>
        <begin position="606"/>
        <end position="625"/>
    </location>
</feature>
<keyword evidence="3" id="KW-1185">Reference proteome</keyword>
<feature type="compositionally biased region" description="Polar residues" evidence="1">
    <location>
        <begin position="59"/>
        <end position="74"/>
    </location>
</feature>
<name>R0LNU0_ANAPL</name>
<dbReference type="AlphaFoldDB" id="R0LNU0"/>
<gene>
    <name evidence="2" type="ORF">Anapl_12121</name>
</gene>
<organism evidence="2 3">
    <name type="scientific">Anas platyrhynchos</name>
    <name type="common">Mallard</name>
    <name type="synonym">Anas boschas</name>
    <dbReference type="NCBI Taxonomy" id="8839"/>
    <lineage>
        <taxon>Eukaryota</taxon>
        <taxon>Metazoa</taxon>
        <taxon>Chordata</taxon>
        <taxon>Craniata</taxon>
        <taxon>Vertebrata</taxon>
        <taxon>Euteleostomi</taxon>
        <taxon>Archelosauria</taxon>
        <taxon>Archosauria</taxon>
        <taxon>Dinosauria</taxon>
        <taxon>Saurischia</taxon>
        <taxon>Theropoda</taxon>
        <taxon>Coelurosauria</taxon>
        <taxon>Aves</taxon>
        <taxon>Neognathae</taxon>
        <taxon>Galloanserae</taxon>
        <taxon>Anseriformes</taxon>
        <taxon>Anatidae</taxon>
        <taxon>Anatinae</taxon>
        <taxon>Anas</taxon>
    </lineage>
</organism>
<feature type="compositionally biased region" description="Basic and acidic residues" evidence="1">
    <location>
        <begin position="38"/>
        <end position="58"/>
    </location>
</feature>
<protein>
    <submittedName>
        <fullName evidence="2">Uncharacterized protein</fullName>
    </submittedName>
</protein>
<feature type="compositionally biased region" description="Polar residues" evidence="1">
    <location>
        <begin position="504"/>
        <end position="528"/>
    </location>
</feature>
<evidence type="ECO:0000313" key="2">
    <source>
        <dbReference type="EMBL" id="EOB03390.1"/>
    </source>
</evidence>
<feature type="region of interest" description="Disordered" evidence="1">
    <location>
        <begin position="1"/>
        <end position="104"/>
    </location>
</feature>
<evidence type="ECO:0000313" key="3">
    <source>
        <dbReference type="Proteomes" id="UP000296049"/>
    </source>
</evidence>
<feature type="compositionally biased region" description="Polar residues" evidence="1">
    <location>
        <begin position="23"/>
        <end position="33"/>
    </location>
</feature>
<sequence>MQLLESGFPKHSNSPSEGKGSSAEPNRCSTKPTATVPKDLEKMWGHRRGRPEESDRAETSSSRIRAEGNGNSTGKVREERDKNKKPRRSPTATGTSCSRFPPPARARGLAEVGLQMLPSHRFVMHGDKTWQGFGLTRCCSCAKAQRQERRRAGVPQPPELAEQIKEQEILVDAESFELTHFAATTADVSTVAGTKEINLEAAKGSDGWLILVLGAWGRRSRHQSIPAAAGEKGEAAAGGSASSPCGCWGNTALHDQGKLLRCLSKLPEPDLPGGFVAFPSCCKSKGEENQEEKSWGCPTGIASPMETHHCHQPEKMCVEFFPCQLDLDKHHLAFAFTPLINRDRGLRSKPTSGGISPSLILTTAAAWDTHIPVLRDLFAHIDCARSSSSGRRFLIAGERLYGCGRGSPALELEKQSTCQSCLRESKRLVISLGEKPGQVHYGALTPAVSDAMRPAENSQDFFLLEVKMLLGSLRPKMRAMGHNRESSPHLQPFQRHIIQEEQIQCQTSSTNTQDLSSASGAPETNNGSGRVAKHAPTTPGFKRSEKSRKRGERKEEEQPQGANGQLHLKEVLDGEGGNLGLCSSFPGGFAGAQNVVVVPKSCPVAAPARGDAKRTSTGIERDKIK</sequence>